<comment type="caution">
    <text evidence="2">The sequence shown here is derived from an EMBL/GenBank/DDBJ whole genome shotgun (WGS) entry which is preliminary data.</text>
</comment>
<sequence>MGILAPGRRGHVAAATGLLGAALLLTGCGEQRGTDAAVSAPSAAARSTAPNATGPDATGPSTTAPSTARSVAPSAAANESESAGATETAASPLGPPAYVEPGIVDGAPHNGANNDYRRPGEMSAADEAAAQREAARIEPVLRQLWTARTWDPRTVREALLRLGYEEERTGPMGEPLGGTLSVQPMAPRHEVDHYVTPEGARIALRVGGDACVTAWVQQANFTVKVNGGFAETGCFEPAVGH</sequence>
<evidence type="ECO:0000313" key="3">
    <source>
        <dbReference type="Proteomes" id="UP001551482"/>
    </source>
</evidence>
<dbReference type="RefSeq" id="WP_358350946.1">
    <property type="nucleotide sequence ID" value="NZ_JBEZFP010000014.1"/>
</dbReference>
<keyword evidence="3" id="KW-1185">Reference proteome</keyword>
<feature type="region of interest" description="Disordered" evidence="1">
    <location>
        <begin position="39"/>
        <end position="131"/>
    </location>
</feature>
<organism evidence="2 3">
    <name type="scientific">Streptodolium elevatio</name>
    <dbReference type="NCBI Taxonomy" id="3157996"/>
    <lineage>
        <taxon>Bacteria</taxon>
        <taxon>Bacillati</taxon>
        <taxon>Actinomycetota</taxon>
        <taxon>Actinomycetes</taxon>
        <taxon>Kitasatosporales</taxon>
        <taxon>Streptomycetaceae</taxon>
        <taxon>Streptodolium</taxon>
    </lineage>
</organism>
<feature type="compositionally biased region" description="Low complexity" evidence="1">
    <location>
        <begin position="39"/>
        <end position="91"/>
    </location>
</feature>
<dbReference type="Proteomes" id="UP001551482">
    <property type="component" value="Unassembled WGS sequence"/>
</dbReference>
<proteinExistence type="predicted"/>
<accession>A0ABV3DCG8</accession>
<protein>
    <recommendedName>
        <fullName evidence="4">Lipoprotein</fullName>
    </recommendedName>
</protein>
<evidence type="ECO:0008006" key="4">
    <source>
        <dbReference type="Google" id="ProtNLM"/>
    </source>
</evidence>
<reference evidence="2 3" key="1">
    <citation type="submission" date="2024-06" db="EMBL/GenBank/DDBJ databases">
        <title>The Natural Products Discovery Center: Release of the First 8490 Sequenced Strains for Exploring Actinobacteria Biosynthetic Diversity.</title>
        <authorList>
            <person name="Kalkreuter E."/>
            <person name="Kautsar S.A."/>
            <person name="Yang D."/>
            <person name="Bader C.D."/>
            <person name="Teijaro C.N."/>
            <person name="Fluegel L."/>
            <person name="Davis C.M."/>
            <person name="Simpson J.R."/>
            <person name="Lauterbach L."/>
            <person name="Steele A.D."/>
            <person name="Gui C."/>
            <person name="Meng S."/>
            <person name="Li G."/>
            <person name="Viehrig K."/>
            <person name="Ye F."/>
            <person name="Su P."/>
            <person name="Kiefer A.F."/>
            <person name="Nichols A."/>
            <person name="Cepeda A.J."/>
            <person name="Yan W."/>
            <person name="Fan B."/>
            <person name="Jiang Y."/>
            <person name="Adhikari A."/>
            <person name="Zheng C.-J."/>
            <person name="Schuster L."/>
            <person name="Cowan T.M."/>
            <person name="Smanski M.J."/>
            <person name="Chevrette M.G."/>
            <person name="De Carvalho L.P.S."/>
            <person name="Shen B."/>
        </authorList>
    </citation>
    <scope>NUCLEOTIDE SEQUENCE [LARGE SCALE GENOMIC DNA]</scope>
    <source>
        <strain evidence="2 3">NPDC048946</strain>
    </source>
</reference>
<evidence type="ECO:0000256" key="1">
    <source>
        <dbReference type="SAM" id="MobiDB-lite"/>
    </source>
</evidence>
<name>A0ABV3DCG8_9ACTN</name>
<dbReference type="EMBL" id="JBEZFP010000014">
    <property type="protein sequence ID" value="MEU8133448.1"/>
    <property type="molecule type" value="Genomic_DNA"/>
</dbReference>
<evidence type="ECO:0000313" key="2">
    <source>
        <dbReference type="EMBL" id="MEU8133448.1"/>
    </source>
</evidence>
<gene>
    <name evidence="2" type="ORF">AB0C36_08065</name>
</gene>